<organism evidence="2 3">
    <name type="scientific">Azospirillum brasilense</name>
    <dbReference type="NCBI Taxonomy" id="192"/>
    <lineage>
        <taxon>Bacteria</taxon>
        <taxon>Pseudomonadati</taxon>
        <taxon>Pseudomonadota</taxon>
        <taxon>Alphaproteobacteria</taxon>
        <taxon>Rhodospirillales</taxon>
        <taxon>Azospirillaceae</taxon>
        <taxon>Azospirillum</taxon>
    </lineage>
</organism>
<evidence type="ECO:0000256" key="1">
    <source>
        <dbReference type="SAM" id="Phobius"/>
    </source>
</evidence>
<keyword evidence="1" id="KW-1133">Transmembrane helix</keyword>
<evidence type="ECO:0000313" key="2">
    <source>
        <dbReference type="EMBL" id="QCO03434.1"/>
    </source>
</evidence>
<dbReference type="EMBL" id="CP032331">
    <property type="protein sequence ID" value="QCO03434.1"/>
    <property type="molecule type" value="Genomic_DNA"/>
</dbReference>
<gene>
    <name evidence="2" type="ORF">D3867_15280</name>
</gene>
<keyword evidence="1" id="KW-0472">Membrane</keyword>
<reference evidence="2 3" key="1">
    <citation type="submission" date="2018-09" db="EMBL/GenBank/DDBJ databases">
        <title>Whole genome based analysis of evolution and adaptive divergence in Indian and Brazilian strains of Azospirillum brasilense.</title>
        <authorList>
            <person name="Singh C."/>
            <person name="Tripathi A.K."/>
        </authorList>
    </citation>
    <scope>NUCLEOTIDE SEQUENCE [LARGE SCALE GENOMIC DNA]</scope>
    <source>
        <strain evidence="2 3">MTCC4036</strain>
        <plasmid evidence="2 3">p1</plasmid>
    </source>
</reference>
<keyword evidence="2" id="KW-0614">Plasmid</keyword>
<name>A0A4D8PXW2_AZOBR</name>
<keyword evidence="1" id="KW-0812">Transmembrane</keyword>
<evidence type="ECO:0000313" key="3">
    <source>
        <dbReference type="Proteomes" id="UP000298596"/>
    </source>
</evidence>
<dbReference type="AlphaFoldDB" id="A0A4D8PXW2"/>
<sequence length="104" mass="11373">MIEIIIAGHVFIVTLTVSYVLQFLASTFSMATHWLMGSKVLAGPVIGLVSTLLWTTLVIHDGMWGMIHVEVLMLAIHTRNLVRWLREARAAALAAANQGEPHAA</sequence>
<protein>
    <submittedName>
        <fullName evidence="2">Uncharacterized protein</fullName>
    </submittedName>
</protein>
<geneLocation type="plasmid" evidence="2">
    <name>p1</name>
</geneLocation>
<dbReference type="Proteomes" id="UP000298596">
    <property type="component" value="Plasmid p1"/>
</dbReference>
<feature type="transmembrane region" description="Helical" evidence="1">
    <location>
        <begin position="40"/>
        <end position="59"/>
    </location>
</feature>
<accession>A0A4D8PXW2</accession>
<proteinExistence type="predicted"/>
<feature type="transmembrane region" description="Helical" evidence="1">
    <location>
        <begin position="6"/>
        <end position="28"/>
    </location>
</feature>